<accession>A0AA37SMI2</accession>
<dbReference type="InterPro" id="IPR045800">
    <property type="entry name" value="HMBD"/>
</dbReference>
<dbReference type="EMBL" id="BSOH01000001">
    <property type="protein sequence ID" value="GLR15516.1"/>
    <property type="molecule type" value="Genomic_DNA"/>
</dbReference>
<gene>
    <name evidence="3" type="ORF">GCM10007940_01310</name>
</gene>
<evidence type="ECO:0000313" key="4">
    <source>
        <dbReference type="Proteomes" id="UP001156666"/>
    </source>
</evidence>
<keyword evidence="1" id="KW-0732">Signal</keyword>
<comment type="caution">
    <text evidence="3">The sequence shown here is derived from an EMBL/GenBank/DDBJ whole genome shotgun (WGS) entry which is preliminary data.</text>
</comment>
<feature type="domain" description="Heavy metal binding" evidence="2">
    <location>
        <begin position="63"/>
        <end position="90"/>
    </location>
</feature>
<name>A0AA37SMI2_9BACT</name>
<dbReference type="Pfam" id="PF19335">
    <property type="entry name" value="HMBD"/>
    <property type="match status" value="1"/>
</dbReference>
<dbReference type="GO" id="GO:0046872">
    <property type="term" value="F:metal ion binding"/>
    <property type="evidence" value="ECO:0007669"/>
    <property type="project" value="InterPro"/>
</dbReference>
<dbReference type="RefSeq" id="WP_235292408.1">
    <property type="nucleotide sequence ID" value="NZ_BSOH01000001.1"/>
</dbReference>
<reference evidence="3" key="2">
    <citation type="submission" date="2023-01" db="EMBL/GenBank/DDBJ databases">
        <title>Draft genome sequence of Portibacter lacus strain NBRC 108769.</title>
        <authorList>
            <person name="Sun Q."/>
            <person name="Mori K."/>
        </authorList>
    </citation>
    <scope>NUCLEOTIDE SEQUENCE</scope>
    <source>
        <strain evidence="3">NBRC 108769</strain>
    </source>
</reference>
<dbReference type="Proteomes" id="UP001156666">
    <property type="component" value="Unassembled WGS sequence"/>
</dbReference>
<proteinExistence type="predicted"/>
<dbReference type="AlphaFoldDB" id="A0AA37SMI2"/>
<evidence type="ECO:0000256" key="1">
    <source>
        <dbReference type="SAM" id="SignalP"/>
    </source>
</evidence>
<reference evidence="3" key="1">
    <citation type="journal article" date="2014" name="Int. J. Syst. Evol. Microbiol.">
        <title>Complete genome sequence of Corynebacterium casei LMG S-19264T (=DSM 44701T), isolated from a smear-ripened cheese.</title>
        <authorList>
            <consortium name="US DOE Joint Genome Institute (JGI-PGF)"/>
            <person name="Walter F."/>
            <person name="Albersmeier A."/>
            <person name="Kalinowski J."/>
            <person name="Ruckert C."/>
        </authorList>
    </citation>
    <scope>NUCLEOTIDE SEQUENCE</scope>
    <source>
        <strain evidence="3">NBRC 108769</strain>
    </source>
</reference>
<organism evidence="3 4">
    <name type="scientific">Portibacter lacus</name>
    <dbReference type="NCBI Taxonomy" id="1099794"/>
    <lineage>
        <taxon>Bacteria</taxon>
        <taxon>Pseudomonadati</taxon>
        <taxon>Bacteroidota</taxon>
        <taxon>Saprospiria</taxon>
        <taxon>Saprospirales</taxon>
        <taxon>Haliscomenobacteraceae</taxon>
        <taxon>Portibacter</taxon>
    </lineage>
</organism>
<feature type="chain" id="PRO_5041429435" description="Heavy metal binding domain-containing protein" evidence="1">
    <location>
        <begin position="18"/>
        <end position="157"/>
    </location>
</feature>
<feature type="signal peptide" evidence="1">
    <location>
        <begin position="1"/>
        <end position="17"/>
    </location>
</feature>
<sequence length="157" mass="15826">MRLIFLLSLTIFLFANCADSPERPAPVMTQSQHDAVNAESAALQAQKAAQAAAASVASPSVLHYYCSTHPTKGGDAQGACPDCGQALVHNQAFHNTPATPGAATPGAITPNPVPAAATNAAGVYHYTCSNGCAGGAAAQANCAVCGNPLAHNQAYHN</sequence>
<keyword evidence="4" id="KW-1185">Reference proteome</keyword>
<evidence type="ECO:0000259" key="2">
    <source>
        <dbReference type="Pfam" id="PF19335"/>
    </source>
</evidence>
<evidence type="ECO:0000313" key="3">
    <source>
        <dbReference type="EMBL" id="GLR15516.1"/>
    </source>
</evidence>
<protein>
    <recommendedName>
        <fullName evidence="2">Heavy metal binding domain-containing protein</fullName>
    </recommendedName>
</protein>